<evidence type="ECO:0000256" key="5">
    <source>
        <dbReference type="SAM" id="MobiDB-lite"/>
    </source>
</evidence>
<feature type="compositionally biased region" description="Pro residues" evidence="5">
    <location>
        <begin position="339"/>
        <end position="348"/>
    </location>
</feature>
<feature type="region of interest" description="Disordered" evidence="5">
    <location>
        <begin position="128"/>
        <end position="161"/>
    </location>
</feature>
<dbReference type="STRING" id="703135.A0A2A9NTC9"/>
<feature type="region of interest" description="Disordered" evidence="5">
    <location>
        <begin position="292"/>
        <end position="359"/>
    </location>
</feature>
<feature type="compositionally biased region" description="Low complexity" evidence="5">
    <location>
        <begin position="84"/>
        <end position="100"/>
    </location>
</feature>
<evidence type="ECO:0000256" key="2">
    <source>
        <dbReference type="ARBA" id="ARBA00022692"/>
    </source>
</evidence>
<evidence type="ECO:0000256" key="1">
    <source>
        <dbReference type="ARBA" id="ARBA00004167"/>
    </source>
</evidence>
<gene>
    <name evidence="7" type="ORF">AMATHDRAFT_47462</name>
</gene>
<proteinExistence type="predicted"/>
<dbReference type="PANTHER" id="PTHR15549">
    <property type="entry name" value="PAIRED IMMUNOGLOBULIN-LIKE TYPE 2 RECEPTOR"/>
    <property type="match status" value="1"/>
</dbReference>
<comment type="subcellular location">
    <subcellularLocation>
        <location evidence="1">Membrane</location>
        <topology evidence="1">Single-pass membrane protein</topology>
    </subcellularLocation>
</comment>
<keyword evidence="8" id="KW-1185">Reference proteome</keyword>
<dbReference type="InterPro" id="IPR051694">
    <property type="entry name" value="Immunoregulatory_rcpt-like"/>
</dbReference>
<feature type="compositionally biased region" description="Low complexity" evidence="5">
    <location>
        <begin position="34"/>
        <end position="77"/>
    </location>
</feature>
<keyword evidence="3 6" id="KW-1133">Transmembrane helix</keyword>
<keyword evidence="2 6" id="KW-0812">Transmembrane</keyword>
<dbReference type="EMBL" id="KZ301994">
    <property type="protein sequence ID" value="PFH50942.1"/>
    <property type="molecule type" value="Genomic_DNA"/>
</dbReference>
<evidence type="ECO:0000313" key="7">
    <source>
        <dbReference type="EMBL" id="PFH50942.1"/>
    </source>
</evidence>
<evidence type="ECO:0000256" key="3">
    <source>
        <dbReference type="ARBA" id="ARBA00022989"/>
    </source>
</evidence>
<reference evidence="7 8" key="1">
    <citation type="submission" date="2014-02" db="EMBL/GenBank/DDBJ databases">
        <title>Transposable element dynamics among asymbiotic and ectomycorrhizal Amanita fungi.</title>
        <authorList>
            <consortium name="DOE Joint Genome Institute"/>
            <person name="Hess J."/>
            <person name="Skrede I."/>
            <person name="Wolfe B."/>
            <person name="LaButti K."/>
            <person name="Ohm R.A."/>
            <person name="Grigoriev I.V."/>
            <person name="Pringle A."/>
        </authorList>
    </citation>
    <scope>NUCLEOTIDE SEQUENCE [LARGE SCALE GENOMIC DNA]</scope>
    <source>
        <strain evidence="7 8">SKay4041</strain>
    </source>
</reference>
<evidence type="ECO:0000256" key="4">
    <source>
        <dbReference type="ARBA" id="ARBA00023136"/>
    </source>
</evidence>
<evidence type="ECO:0000313" key="8">
    <source>
        <dbReference type="Proteomes" id="UP000242287"/>
    </source>
</evidence>
<feature type="transmembrane region" description="Helical" evidence="6">
    <location>
        <begin position="165"/>
        <end position="187"/>
    </location>
</feature>
<feature type="compositionally biased region" description="Low complexity" evidence="5">
    <location>
        <begin position="134"/>
        <end position="157"/>
    </location>
</feature>
<dbReference type="GO" id="GO:0071944">
    <property type="term" value="C:cell periphery"/>
    <property type="evidence" value="ECO:0007669"/>
    <property type="project" value="UniProtKB-ARBA"/>
</dbReference>
<dbReference type="Proteomes" id="UP000242287">
    <property type="component" value="Unassembled WGS sequence"/>
</dbReference>
<keyword evidence="4 6" id="KW-0472">Membrane</keyword>
<name>A0A2A9NTC9_9AGAR</name>
<feature type="region of interest" description="Disordered" evidence="5">
    <location>
        <begin position="405"/>
        <end position="466"/>
    </location>
</feature>
<accession>A0A2A9NTC9</accession>
<dbReference type="GO" id="GO:0016020">
    <property type="term" value="C:membrane"/>
    <property type="evidence" value="ECO:0007669"/>
    <property type="project" value="UniProtKB-SubCell"/>
</dbReference>
<feature type="compositionally biased region" description="Polar residues" evidence="5">
    <location>
        <begin position="510"/>
        <end position="531"/>
    </location>
</feature>
<feature type="compositionally biased region" description="Low complexity" evidence="5">
    <location>
        <begin position="320"/>
        <end position="338"/>
    </location>
</feature>
<dbReference type="AlphaFoldDB" id="A0A2A9NTC9"/>
<dbReference type="OrthoDB" id="3263296at2759"/>
<feature type="compositionally biased region" description="Low complexity" evidence="5">
    <location>
        <begin position="349"/>
        <end position="359"/>
    </location>
</feature>
<evidence type="ECO:0000256" key="6">
    <source>
        <dbReference type="SAM" id="Phobius"/>
    </source>
</evidence>
<organism evidence="7 8">
    <name type="scientific">Amanita thiersii Skay4041</name>
    <dbReference type="NCBI Taxonomy" id="703135"/>
    <lineage>
        <taxon>Eukaryota</taxon>
        <taxon>Fungi</taxon>
        <taxon>Dikarya</taxon>
        <taxon>Basidiomycota</taxon>
        <taxon>Agaricomycotina</taxon>
        <taxon>Agaricomycetes</taxon>
        <taxon>Agaricomycetidae</taxon>
        <taxon>Agaricales</taxon>
        <taxon>Pluteineae</taxon>
        <taxon>Amanitaceae</taxon>
        <taxon>Amanita</taxon>
    </lineage>
</organism>
<feature type="compositionally biased region" description="Gly residues" evidence="5">
    <location>
        <begin position="292"/>
        <end position="319"/>
    </location>
</feature>
<protein>
    <submittedName>
        <fullName evidence="7">Uncharacterized protein</fullName>
    </submittedName>
</protein>
<feature type="region of interest" description="Disordered" evidence="5">
    <location>
        <begin position="509"/>
        <end position="531"/>
    </location>
</feature>
<sequence>MIRRNVVEHTQGVKALQHRRLVKRQTRGTQATDETNASTTAAGAATTTSTTATPVHNTPTETTVKETPTSTATSSTPGLIILGPPHATSSTPSITSTSVPLQPTTSASVGAPNPSALTSSVINSALPTTTGLGASNPSLSSTQTSSAASDTSTSSSSDGNNAGPIVGGVVGGLFALVALSLFVAFLVRRWRRREIDKAIFDATEFRRSAVNIDDQPAASQPKQRSLRPPTMIERHMANASPGPMQQQQYQRSFGNVDQSTMWHHQNHNHPNYRHHQHMSVQSIQFAGGGNGNGGGNTQFGSGPGYGGSAGTPQGGGYGQQGYYTPHQGVQMGYYSQQGAPPPPPPSSPNPGYGYPQHPQQMYGYGQQQMIARTGTPVHRSVGSQGLPSAYGMGNMGMGGVGMGVAPGSGPGMHDGQLPPPPSPPGMQEGFTRSASPGPGPGPGPLVSQEVMGGTRAGGEEPPANEHMRDLKVDLVDAQTASVGLFEDIKALEELVAGVTFPDDAEEVDATLQTPENNSTTAVPGTLHPTSS</sequence>
<feature type="region of interest" description="Disordered" evidence="5">
    <location>
        <begin position="19"/>
        <end position="112"/>
    </location>
</feature>